<keyword evidence="2" id="KW-1185">Reference proteome</keyword>
<name>A0A433SIH4_ELYCH</name>
<dbReference type="SUPFAM" id="SSF56436">
    <property type="entry name" value="C-type lectin-like"/>
    <property type="match status" value="1"/>
</dbReference>
<dbReference type="Proteomes" id="UP000271974">
    <property type="component" value="Unassembled WGS sequence"/>
</dbReference>
<dbReference type="Gene3D" id="3.10.100.10">
    <property type="entry name" value="Mannose-Binding Protein A, subunit A"/>
    <property type="match status" value="1"/>
</dbReference>
<dbReference type="EMBL" id="RQTK01002205">
    <property type="protein sequence ID" value="RUS68616.1"/>
    <property type="molecule type" value="Genomic_DNA"/>
</dbReference>
<evidence type="ECO:0000313" key="2">
    <source>
        <dbReference type="Proteomes" id="UP000271974"/>
    </source>
</evidence>
<proteinExistence type="predicted"/>
<dbReference type="CDD" id="cd00037">
    <property type="entry name" value="CLECT"/>
    <property type="match status" value="1"/>
</dbReference>
<protein>
    <recommendedName>
        <fullName evidence="3">C-type lectin domain-containing protein</fullName>
    </recommendedName>
</protein>
<dbReference type="InterPro" id="IPR016186">
    <property type="entry name" value="C-type_lectin-like/link_sf"/>
</dbReference>
<accession>A0A433SIH4</accession>
<comment type="caution">
    <text evidence="1">The sequence shown here is derived from an EMBL/GenBank/DDBJ whole genome shotgun (WGS) entry which is preliminary data.</text>
</comment>
<organism evidence="1 2">
    <name type="scientific">Elysia chlorotica</name>
    <name type="common">Eastern emerald elysia</name>
    <name type="synonym">Sea slug</name>
    <dbReference type="NCBI Taxonomy" id="188477"/>
    <lineage>
        <taxon>Eukaryota</taxon>
        <taxon>Metazoa</taxon>
        <taxon>Spiralia</taxon>
        <taxon>Lophotrochozoa</taxon>
        <taxon>Mollusca</taxon>
        <taxon>Gastropoda</taxon>
        <taxon>Heterobranchia</taxon>
        <taxon>Euthyneura</taxon>
        <taxon>Panpulmonata</taxon>
        <taxon>Sacoglossa</taxon>
        <taxon>Placobranchoidea</taxon>
        <taxon>Plakobranchidae</taxon>
        <taxon>Elysia</taxon>
    </lineage>
</organism>
<feature type="non-terminal residue" evidence="1">
    <location>
        <position position="136"/>
    </location>
</feature>
<gene>
    <name evidence="1" type="ORF">EGW08_023622</name>
</gene>
<dbReference type="InterPro" id="IPR016187">
    <property type="entry name" value="CTDL_fold"/>
</dbReference>
<reference evidence="1 2" key="1">
    <citation type="submission" date="2019-01" db="EMBL/GenBank/DDBJ databases">
        <title>A draft genome assembly of the solar-powered sea slug Elysia chlorotica.</title>
        <authorList>
            <person name="Cai H."/>
            <person name="Li Q."/>
            <person name="Fang X."/>
            <person name="Li J."/>
            <person name="Curtis N.E."/>
            <person name="Altenburger A."/>
            <person name="Shibata T."/>
            <person name="Feng M."/>
            <person name="Maeda T."/>
            <person name="Schwartz J.A."/>
            <person name="Shigenobu S."/>
            <person name="Lundholm N."/>
            <person name="Nishiyama T."/>
            <person name="Yang H."/>
            <person name="Hasebe M."/>
            <person name="Li S."/>
            <person name="Pierce S.K."/>
            <person name="Wang J."/>
        </authorList>
    </citation>
    <scope>NUCLEOTIDE SEQUENCE [LARGE SCALE GENOMIC DNA]</scope>
    <source>
        <strain evidence="1">EC2010</strain>
        <tissue evidence="1">Whole organism of an adult</tissue>
    </source>
</reference>
<dbReference type="AlphaFoldDB" id="A0A433SIH4"/>
<evidence type="ECO:0008006" key="3">
    <source>
        <dbReference type="Google" id="ProtNLM"/>
    </source>
</evidence>
<evidence type="ECO:0000313" key="1">
    <source>
        <dbReference type="EMBL" id="RUS68616.1"/>
    </source>
</evidence>
<sequence length="136" mass="15894">MVLLLASSVLKSMIYRVSLRNPVSFFSFWFLCGGYLNLNPYVASAFDASTFCWKGWTFNANSFTCMKVFDNEKTWDAANARCKRVNGKLVEKGDERYEEELYDSARHPRECMGMTLREKDMVFFINKCKFICERPI</sequence>